<reference evidence="2" key="1">
    <citation type="submission" date="2021-01" db="UniProtKB">
        <authorList>
            <consortium name="EnsemblMetazoa"/>
        </authorList>
    </citation>
    <scope>IDENTIFICATION</scope>
</reference>
<feature type="chain" id="PRO_5029445682" evidence="1">
    <location>
        <begin position="23"/>
        <end position="465"/>
    </location>
</feature>
<dbReference type="Proteomes" id="UP000594262">
    <property type="component" value="Unplaced"/>
</dbReference>
<evidence type="ECO:0000313" key="3">
    <source>
        <dbReference type="Proteomes" id="UP000594262"/>
    </source>
</evidence>
<keyword evidence="1" id="KW-0732">Signal</keyword>
<evidence type="ECO:0000313" key="2">
    <source>
        <dbReference type="EnsemblMetazoa" id="CLYHEMP002903.1"/>
    </source>
</evidence>
<dbReference type="RefSeq" id="XP_066930352.1">
    <property type="nucleotide sequence ID" value="XM_067074251.1"/>
</dbReference>
<dbReference type="AlphaFoldDB" id="A0A7M5UMM9"/>
<dbReference type="EnsemblMetazoa" id="CLYHEMT002903.1">
    <property type="protein sequence ID" value="CLYHEMP002903.1"/>
    <property type="gene ID" value="CLYHEMG002903"/>
</dbReference>
<accession>A0A7M5UMM9</accession>
<proteinExistence type="predicted"/>
<sequence length="465" mass="53520">MSKKKNIYFHLAVLSILSVCNTSTEIKQKILRHQIIKGKNGKDIRVSYISMTKFEDKLLIKTPVKSVFVRTIVECKGECIKCAGCVSLNLIAENETYFRCQLLDDTHYKQPYLLVNANDAEHHTLSTICSTAENICSTNGRIYCQPKFDSDSHTCKCVRGEHCTRKEVISNNARLWLDVFQHTTPIMKIRANFTFTSDVPDTVERNPFVLYDSHRELYILKLRIPEETFQLKISFMESPNTFTGDVLIPQMEPNTKYELEISTYFDASSDTMVYSARVDGNEVVRIEHNDQIFGNGVRFSFGECPFCSITGIEYNVDQNPSEFMANQQTLQKFKNVYKNWIFSIDVMKTTDILTHSNAFKICDENTEQKIITLSGSGSTSLKIKQPGNFLLDIVKNVYYKILITQLYSPLLGKYIVEIRVDGLLLHKQVLQNDPLERTNFYAYAGFPGHDLTQGIKYRNYLFYTF</sequence>
<name>A0A7M5UMM9_9CNID</name>
<evidence type="ECO:0000256" key="1">
    <source>
        <dbReference type="SAM" id="SignalP"/>
    </source>
</evidence>
<keyword evidence="3" id="KW-1185">Reference proteome</keyword>
<protein>
    <submittedName>
        <fullName evidence="2">Uncharacterized protein</fullName>
    </submittedName>
</protein>
<organism evidence="2 3">
    <name type="scientific">Clytia hemisphaerica</name>
    <dbReference type="NCBI Taxonomy" id="252671"/>
    <lineage>
        <taxon>Eukaryota</taxon>
        <taxon>Metazoa</taxon>
        <taxon>Cnidaria</taxon>
        <taxon>Hydrozoa</taxon>
        <taxon>Hydroidolina</taxon>
        <taxon>Leptothecata</taxon>
        <taxon>Obeliida</taxon>
        <taxon>Clytiidae</taxon>
        <taxon>Clytia</taxon>
    </lineage>
</organism>
<feature type="signal peptide" evidence="1">
    <location>
        <begin position="1"/>
        <end position="22"/>
    </location>
</feature>
<dbReference type="GeneID" id="136817911"/>